<gene>
    <name evidence="2" type="primary">cas5e</name>
    <name evidence="2" type="ORF">FXN63_18880</name>
</gene>
<evidence type="ECO:0000313" key="2">
    <source>
        <dbReference type="EMBL" id="QEI07674.1"/>
    </source>
</evidence>
<dbReference type="Proteomes" id="UP000325161">
    <property type="component" value="Chromosome"/>
</dbReference>
<dbReference type="RefSeq" id="WP_148816721.1">
    <property type="nucleotide sequence ID" value="NZ_CP043046.1"/>
</dbReference>
<evidence type="ECO:0000313" key="3">
    <source>
        <dbReference type="Proteomes" id="UP000325161"/>
    </source>
</evidence>
<dbReference type="OrthoDB" id="5704083at2"/>
<dbReference type="InterPro" id="IPR010147">
    <property type="entry name" value="CRISPR-assoc_prot_CasD"/>
</dbReference>
<protein>
    <submittedName>
        <fullName evidence="2">Type I-E CRISPR-associated protein Cas5/CasD</fullName>
    </submittedName>
</protein>
<sequence length="255" mass="28245">MADYLVMRLYGPLASWGEIAVGESRHSAVHPSKSALIGLLGAALGIKRDDDTGQATLIAGYRFGVKLVSVGTPLRDYHTIQAPEQQRKIRYRTRRQELADPTRVGTLLSAREYRCDSIALVAVEALSGAPASLSALDHALRHPVFPLYLGRKSCPLAVPLSPQQVGGVTLRSALDDTPQYSLFSLLNTTGEHAWPTREDRIGFRLSAARYYWESGMDAGMEASFHTDRHDQPLSRLRWQFAPRQESVFLAAEESR</sequence>
<dbReference type="Gene3D" id="3.30.70.2660">
    <property type="match status" value="1"/>
</dbReference>
<name>A0A5C0B1C3_9BURK</name>
<dbReference type="CDD" id="cd09756">
    <property type="entry name" value="Cas5_I-E"/>
    <property type="match status" value="1"/>
</dbReference>
<organism evidence="2 3">
    <name type="scientific">Pigmentiphaga aceris</name>
    <dbReference type="NCBI Taxonomy" id="1940612"/>
    <lineage>
        <taxon>Bacteria</taxon>
        <taxon>Pseudomonadati</taxon>
        <taxon>Pseudomonadota</taxon>
        <taxon>Betaproteobacteria</taxon>
        <taxon>Burkholderiales</taxon>
        <taxon>Alcaligenaceae</taxon>
        <taxon>Pigmentiphaga</taxon>
    </lineage>
</organism>
<reference evidence="2 3" key="1">
    <citation type="submission" date="2019-08" db="EMBL/GenBank/DDBJ databases">
        <title>Amphibian skin-associated Pigmentiphaga: genome sequence and occurrence across geography and hosts.</title>
        <authorList>
            <person name="Bletz M.C."/>
            <person name="Bunk B."/>
            <person name="Sproeer C."/>
            <person name="Biwer P."/>
            <person name="Reiter S."/>
            <person name="Rabemananjara F.C.E."/>
            <person name="Schulz S."/>
            <person name="Overmann J."/>
            <person name="Vences M."/>
        </authorList>
    </citation>
    <scope>NUCLEOTIDE SEQUENCE [LARGE SCALE GENOMIC DNA]</scope>
    <source>
        <strain evidence="2 3">Mada1488</strain>
    </source>
</reference>
<dbReference type="GO" id="GO:0003723">
    <property type="term" value="F:RNA binding"/>
    <property type="evidence" value="ECO:0007669"/>
    <property type="project" value="InterPro"/>
</dbReference>
<dbReference type="NCBIfam" id="TIGR01868">
    <property type="entry name" value="casD_Cas5e"/>
    <property type="match status" value="1"/>
</dbReference>
<dbReference type="NCBIfam" id="TIGR02593">
    <property type="entry name" value="CRISPR_cas5"/>
    <property type="match status" value="1"/>
</dbReference>
<dbReference type="InterPro" id="IPR013422">
    <property type="entry name" value="CRISPR-assoc_prot_Cas5_N"/>
</dbReference>
<dbReference type="EMBL" id="CP043046">
    <property type="protein sequence ID" value="QEI07674.1"/>
    <property type="molecule type" value="Genomic_DNA"/>
</dbReference>
<evidence type="ECO:0000256" key="1">
    <source>
        <dbReference type="ARBA" id="ARBA00023118"/>
    </source>
</evidence>
<dbReference type="GO" id="GO:0043571">
    <property type="term" value="P:maintenance of CRISPR repeat elements"/>
    <property type="evidence" value="ECO:0007669"/>
    <property type="project" value="InterPro"/>
</dbReference>
<accession>A0A5C0B1C3</accession>
<keyword evidence="1" id="KW-0051">Antiviral defense</keyword>
<dbReference type="Pfam" id="PF09704">
    <property type="entry name" value="Cas_Cas5d"/>
    <property type="match status" value="1"/>
</dbReference>
<dbReference type="GO" id="GO:0051607">
    <property type="term" value="P:defense response to virus"/>
    <property type="evidence" value="ECO:0007669"/>
    <property type="project" value="UniProtKB-KW"/>
</dbReference>
<proteinExistence type="predicted"/>
<dbReference type="AlphaFoldDB" id="A0A5C0B1C3"/>
<dbReference type="KEGG" id="pacr:FXN63_18880"/>
<keyword evidence="3" id="KW-1185">Reference proteome</keyword>
<dbReference type="InterPro" id="IPR021124">
    <property type="entry name" value="CRISPR-assoc_prot_Cas5"/>
</dbReference>